<dbReference type="EMBL" id="JBHTOH010000018">
    <property type="protein sequence ID" value="MFD1410596.1"/>
    <property type="molecule type" value="Genomic_DNA"/>
</dbReference>
<accession>A0ABW4BK20</accession>
<protein>
    <submittedName>
        <fullName evidence="1">Uncharacterized protein</fullName>
    </submittedName>
</protein>
<comment type="caution">
    <text evidence="1">The sequence shown here is derived from an EMBL/GenBank/DDBJ whole genome shotgun (WGS) entry which is preliminary data.</text>
</comment>
<dbReference type="Proteomes" id="UP001597191">
    <property type="component" value="Unassembled WGS sequence"/>
</dbReference>
<evidence type="ECO:0000313" key="2">
    <source>
        <dbReference type="Proteomes" id="UP001597191"/>
    </source>
</evidence>
<gene>
    <name evidence="1" type="ORF">ACFQ4R_03070</name>
</gene>
<dbReference type="RefSeq" id="WP_125651315.1">
    <property type="nucleotide sequence ID" value="NZ_JBHTOH010000018.1"/>
</dbReference>
<name>A0ABW4BK20_9LACO</name>
<reference evidence="2" key="1">
    <citation type="journal article" date="2019" name="Int. J. Syst. Evol. Microbiol.">
        <title>The Global Catalogue of Microorganisms (GCM) 10K type strain sequencing project: providing services to taxonomists for standard genome sequencing and annotation.</title>
        <authorList>
            <consortium name="The Broad Institute Genomics Platform"/>
            <consortium name="The Broad Institute Genome Sequencing Center for Infectious Disease"/>
            <person name="Wu L."/>
            <person name="Ma J."/>
        </authorList>
    </citation>
    <scope>NUCLEOTIDE SEQUENCE [LARGE SCALE GENOMIC DNA]</scope>
    <source>
        <strain evidence="2">CCM 8937</strain>
    </source>
</reference>
<sequence length="162" mass="19024">MEFDEAQAFDYSVFCVNEIIEYRKLEMKPFKTVWQTSLGIAEGSTVKYSDSKYPVLVLNTDNEYYGRYISSLQEDTDVFALVRHAVYDYFSKGIFSERLKVVEQPNLLLDKLLELSRVEITENIRVPEYSTMWNFKSLQNQLELDFIDKIEIMNPISLVSQN</sequence>
<keyword evidence="2" id="KW-1185">Reference proteome</keyword>
<proteinExistence type="predicted"/>
<organism evidence="1 2">
    <name type="scientific">Lapidilactobacillus gannanensis</name>
    <dbReference type="NCBI Taxonomy" id="2486002"/>
    <lineage>
        <taxon>Bacteria</taxon>
        <taxon>Bacillati</taxon>
        <taxon>Bacillota</taxon>
        <taxon>Bacilli</taxon>
        <taxon>Lactobacillales</taxon>
        <taxon>Lactobacillaceae</taxon>
        <taxon>Lapidilactobacillus</taxon>
    </lineage>
</organism>
<evidence type="ECO:0000313" key="1">
    <source>
        <dbReference type="EMBL" id="MFD1410596.1"/>
    </source>
</evidence>